<sequence length="298" mass="33702">MPKILIIFQGLVLLFWYVSAQQTQENCGISPNLPYYKRVLNETNPEYQQMKILGGIPSKETHWPWAGYLKKNDGGVCTAVIIHPKWALTAMHCFIKRGTLLRYNSVNKTKTYVVGVKKVHTPDDSCKKRPGECVCCRNQDIALLELAEELEFDEKVGKICLSNDLEEKEETGRVVIGWGIDPMTKKENDILQEVVVPIQNPEEFCQNKTREKEICAGGLMKGTAVGDSGGPLMMIKDNKWFLHGLTSNGDYAHTKDGLKIDQASYTDVTKWCSFIEETTGVTCLKNEKKYLENEQKSD</sequence>
<accession>A0AC34RHZ8</accession>
<evidence type="ECO:0000313" key="2">
    <source>
        <dbReference type="WBParaSite" id="JU765_v2.g6897.t1"/>
    </source>
</evidence>
<reference evidence="2" key="1">
    <citation type="submission" date="2022-11" db="UniProtKB">
        <authorList>
            <consortium name="WormBaseParasite"/>
        </authorList>
    </citation>
    <scope>IDENTIFICATION</scope>
</reference>
<dbReference type="WBParaSite" id="JU765_v2.g6897.t1">
    <property type="protein sequence ID" value="JU765_v2.g6897.t1"/>
    <property type="gene ID" value="JU765_v2.g6897"/>
</dbReference>
<proteinExistence type="predicted"/>
<dbReference type="Proteomes" id="UP000887576">
    <property type="component" value="Unplaced"/>
</dbReference>
<evidence type="ECO:0000313" key="1">
    <source>
        <dbReference type="Proteomes" id="UP000887576"/>
    </source>
</evidence>
<name>A0AC34RHZ8_9BILA</name>
<protein>
    <submittedName>
        <fullName evidence="2">Peptidase S1 domain-containing protein</fullName>
    </submittedName>
</protein>
<organism evidence="1 2">
    <name type="scientific">Panagrolaimus sp. JU765</name>
    <dbReference type="NCBI Taxonomy" id="591449"/>
    <lineage>
        <taxon>Eukaryota</taxon>
        <taxon>Metazoa</taxon>
        <taxon>Ecdysozoa</taxon>
        <taxon>Nematoda</taxon>
        <taxon>Chromadorea</taxon>
        <taxon>Rhabditida</taxon>
        <taxon>Tylenchina</taxon>
        <taxon>Panagrolaimomorpha</taxon>
        <taxon>Panagrolaimoidea</taxon>
        <taxon>Panagrolaimidae</taxon>
        <taxon>Panagrolaimus</taxon>
    </lineage>
</organism>